<organism evidence="1 2">
    <name type="scientific">Trichophyton rubrum (strain ATCC MYA-4607 / CBS 118892)</name>
    <name type="common">Athlete's foot fungus</name>
    <dbReference type="NCBI Taxonomy" id="559305"/>
    <lineage>
        <taxon>Eukaryota</taxon>
        <taxon>Fungi</taxon>
        <taxon>Dikarya</taxon>
        <taxon>Ascomycota</taxon>
        <taxon>Pezizomycotina</taxon>
        <taxon>Eurotiomycetes</taxon>
        <taxon>Eurotiomycetidae</taxon>
        <taxon>Onygenales</taxon>
        <taxon>Arthrodermataceae</taxon>
        <taxon>Trichophyton</taxon>
    </lineage>
</organism>
<accession>A0A080WGL1</accession>
<dbReference type="InParanoid" id="A0A080WGL1"/>
<protein>
    <submittedName>
        <fullName evidence="1">Uncharacterized protein</fullName>
    </submittedName>
</protein>
<evidence type="ECO:0000313" key="1">
    <source>
        <dbReference type="EMBL" id="KFL61616.1"/>
    </source>
</evidence>
<dbReference type="Proteomes" id="UP000008864">
    <property type="component" value="Unassembled WGS sequence"/>
</dbReference>
<proteinExistence type="predicted"/>
<dbReference type="GeneID" id="71777425"/>
<reference evidence="2" key="1">
    <citation type="journal article" date="2012" name="MBio">
        <title>Comparative genome analysis of Trichophyton rubrum and related dermatophytes reveals candidate genes involved in infection.</title>
        <authorList>
            <person name="Martinez D.A."/>
            <person name="Oliver B.G."/>
            <person name="Graeser Y."/>
            <person name="Goldberg J.M."/>
            <person name="Li W."/>
            <person name="Martinez-Rossi N.M."/>
            <person name="Monod M."/>
            <person name="Shelest E."/>
            <person name="Barton R.C."/>
            <person name="Birch E."/>
            <person name="Brakhage A.A."/>
            <person name="Chen Z."/>
            <person name="Gurr S.J."/>
            <person name="Heiman D."/>
            <person name="Heitman J."/>
            <person name="Kosti I."/>
            <person name="Rossi A."/>
            <person name="Saif S."/>
            <person name="Samalova M."/>
            <person name="Saunders C.W."/>
            <person name="Shea T."/>
            <person name="Summerbell R.C."/>
            <person name="Xu J."/>
            <person name="Young S."/>
            <person name="Zeng Q."/>
            <person name="Birren B.W."/>
            <person name="Cuomo C.A."/>
            <person name="White T.C."/>
        </authorList>
    </citation>
    <scope>NUCLEOTIDE SEQUENCE [LARGE SCALE GENOMIC DNA]</scope>
    <source>
        <strain evidence="2">ATCC MYA-4607 / CBS 118892</strain>
    </source>
</reference>
<name>A0A080WGL1_TRIRC</name>
<evidence type="ECO:0000313" key="2">
    <source>
        <dbReference type="Proteomes" id="UP000008864"/>
    </source>
</evidence>
<dbReference type="EMBL" id="GG700651">
    <property type="protein sequence ID" value="KFL61616.1"/>
    <property type="molecule type" value="Genomic_DNA"/>
</dbReference>
<keyword evidence="2" id="KW-1185">Reference proteome</keyword>
<dbReference type="RefSeq" id="XP_047606308.1">
    <property type="nucleotide sequence ID" value="XM_047751154.1"/>
</dbReference>
<gene>
    <name evidence="1" type="ORF">TERG_12153</name>
</gene>
<dbReference type="VEuPathDB" id="FungiDB:TERG_12153"/>
<dbReference type="AlphaFoldDB" id="A0A080WGL1"/>
<sequence>MSITFVIRYSRALKVVSCNMLLANKWKSDLTEWRVVAAPLRAAVVPGTIHSAGATVFRWRIKSANLNTCAWSGASNVVRVAAKHGHTRPKLGTSEGDHVFANAPMLVKMNR</sequence>
<dbReference type="HOGENOM" id="CLU_2160226_0_0_1"/>